<sequence>MHTVCTHMAKGHSSTCQIMWGGDWKKGAWTTSNACKPSKYMGCARREEVITRLVSFWGTKKVKSLLEYLTRRYRKSAVKNSSGNPGCICRKQSFASNFWPVCQNFLFQIGEKMVAESEEDLAKYKEYDLIEMKQDILDHVQDSTNRNGVSPEVEYFQLRKQEDVFNALNNGQPRIVTETSKERHKLRRANQKTKKAIENAVEIYNIAAQDIENEVQINSTEMGCILKADFPWRSDITLGKKRDLVNKKESFERLKEEEVLLKKEMKQFLLYYTSLKIQMEM</sequence>
<keyword evidence="2" id="KW-1185">Reference proteome</keyword>
<proteinExistence type="predicted"/>
<dbReference type="AlphaFoldDB" id="A0A8S4MVA0"/>
<evidence type="ECO:0000313" key="1">
    <source>
        <dbReference type="EMBL" id="CAH1772604.1"/>
    </source>
</evidence>
<gene>
    <name evidence="1" type="ORF">OFUS_LOCUS339</name>
</gene>
<evidence type="ECO:0000313" key="2">
    <source>
        <dbReference type="Proteomes" id="UP000749559"/>
    </source>
</evidence>
<accession>A0A8S4MVA0</accession>
<protein>
    <submittedName>
        <fullName evidence="1">Uncharacterized protein</fullName>
    </submittedName>
</protein>
<comment type="caution">
    <text evidence="1">The sequence shown here is derived from an EMBL/GenBank/DDBJ whole genome shotgun (WGS) entry which is preliminary data.</text>
</comment>
<dbReference type="EMBL" id="CAIIXF020000001">
    <property type="protein sequence ID" value="CAH1772604.1"/>
    <property type="molecule type" value="Genomic_DNA"/>
</dbReference>
<dbReference type="Proteomes" id="UP000749559">
    <property type="component" value="Unassembled WGS sequence"/>
</dbReference>
<name>A0A8S4MVA0_OWEFU</name>
<organism evidence="1 2">
    <name type="scientific">Owenia fusiformis</name>
    <name type="common">Polychaete worm</name>
    <dbReference type="NCBI Taxonomy" id="6347"/>
    <lineage>
        <taxon>Eukaryota</taxon>
        <taxon>Metazoa</taxon>
        <taxon>Spiralia</taxon>
        <taxon>Lophotrochozoa</taxon>
        <taxon>Annelida</taxon>
        <taxon>Polychaeta</taxon>
        <taxon>Sedentaria</taxon>
        <taxon>Canalipalpata</taxon>
        <taxon>Sabellida</taxon>
        <taxon>Oweniida</taxon>
        <taxon>Oweniidae</taxon>
        <taxon>Owenia</taxon>
    </lineage>
</organism>
<reference evidence="1" key="1">
    <citation type="submission" date="2022-03" db="EMBL/GenBank/DDBJ databases">
        <authorList>
            <person name="Martin C."/>
        </authorList>
    </citation>
    <scope>NUCLEOTIDE SEQUENCE</scope>
</reference>